<dbReference type="STRING" id="4955.A0A1G4MC67"/>
<evidence type="ECO:0000256" key="3">
    <source>
        <dbReference type="ARBA" id="ARBA00010171"/>
    </source>
</evidence>
<keyword evidence="6" id="KW-0547">Nucleotide-binding</keyword>
<dbReference type="CDD" id="cd22879">
    <property type="entry name" value="Smc5_CC_C"/>
    <property type="match status" value="1"/>
</dbReference>
<keyword evidence="9" id="KW-0539">Nucleus</keyword>
<proteinExistence type="inferred from homology"/>
<dbReference type="InterPro" id="IPR003395">
    <property type="entry name" value="RecF/RecN/SMC_N"/>
</dbReference>
<evidence type="ECO:0000259" key="11">
    <source>
        <dbReference type="Pfam" id="PF02463"/>
    </source>
</evidence>
<comment type="similarity">
    <text evidence="3">Belongs to the SMC family. SMC5 subfamily.</text>
</comment>
<feature type="coiled-coil region" evidence="10">
    <location>
        <begin position="197"/>
        <end position="245"/>
    </location>
</feature>
<gene>
    <name evidence="12" type="ORF">LAFE_0D10506G</name>
</gene>
<protein>
    <recommendedName>
        <fullName evidence="4">Structural maintenance of chromosomes protein 5</fullName>
    </recommendedName>
</protein>
<keyword evidence="8 10" id="KW-0175">Coiled coil</keyword>
<dbReference type="SUPFAM" id="SSF52540">
    <property type="entry name" value="P-loop containing nucleoside triphosphate hydrolases"/>
    <property type="match status" value="1"/>
</dbReference>
<evidence type="ECO:0000256" key="9">
    <source>
        <dbReference type="ARBA" id="ARBA00023242"/>
    </source>
</evidence>
<dbReference type="AlphaFoldDB" id="A0A1G4MC67"/>
<dbReference type="Gene3D" id="3.40.50.300">
    <property type="entry name" value="P-loop containing nucleotide triphosphate hydrolases"/>
    <property type="match status" value="2"/>
</dbReference>
<comment type="subcellular location">
    <subcellularLocation>
        <location evidence="2">Chromosome</location>
    </subcellularLocation>
    <subcellularLocation>
        <location evidence="1">Nucleus</location>
    </subcellularLocation>
</comment>
<dbReference type="OMA" id="RFWTSQP"/>
<evidence type="ECO:0000313" key="12">
    <source>
        <dbReference type="EMBL" id="SCW01344.1"/>
    </source>
</evidence>
<evidence type="ECO:0000256" key="4">
    <source>
        <dbReference type="ARBA" id="ARBA00018687"/>
    </source>
</evidence>
<dbReference type="GO" id="GO:0005524">
    <property type="term" value="F:ATP binding"/>
    <property type="evidence" value="ECO:0007669"/>
    <property type="project" value="UniProtKB-KW"/>
</dbReference>
<feature type="domain" description="RecF/RecN/SMC N-terminal" evidence="11">
    <location>
        <begin position="40"/>
        <end position="1045"/>
    </location>
</feature>
<evidence type="ECO:0000256" key="2">
    <source>
        <dbReference type="ARBA" id="ARBA00004286"/>
    </source>
</evidence>
<dbReference type="Gene3D" id="1.10.287.1490">
    <property type="match status" value="1"/>
</dbReference>
<dbReference type="Proteomes" id="UP000190831">
    <property type="component" value="Chromosome D"/>
</dbReference>
<keyword evidence="13" id="KW-1185">Reference proteome</keyword>
<dbReference type="FunFam" id="3.40.50.300:FF:001301">
    <property type="entry name" value="Structural maintenance of chromosomes 5"/>
    <property type="match status" value="1"/>
</dbReference>
<dbReference type="EMBL" id="LT598492">
    <property type="protein sequence ID" value="SCW01344.1"/>
    <property type="molecule type" value="Genomic_DNA"/>
</dbReference>
<dbReference type="GO" id="GO:0007059">
    <property type="term" value="P:chromosome segregation"/>
    <property type="evidence" value="ECO:0007669"/>
    <property type="project" value="UniProtKB-ARBA"/>
</dbReference>
<evidence type="ECO:0000256" key="6">
    <source>
        <dbReference type="ARBA" id="ARBA00022741"/>
    </source>
</evidence>
<keyword evidence="5" id="KW-0158">Chromosome</keyword>
<reference evidence="12 13" key="1">
    <citation type="submission" date="2016-03" db="EMBL/GenBank/DDBJ databases">
        <authorList>
            <person name="Devillers H."/>
        </authorList>
    </citation>
    <scope>NUCLEOTIDE SEQUENCE [LARGE SCALE GENOMIC DNA]</scope>
    <source>
        <strain evidence="12">CBS 6772</strain>
    </source>
</reference>
<feature type="coiled-coil region" evidence="10">
    <location>
        <begin position="712"/>
        <end position="761"/>
    </location>
</feature>
<evidence type="ECO:0000256" key="7">
    <source>
        <dbReference type="ARBA" id="ARBA00022840"/>
    </source>
</evidence>
<keyword evidence="7" id="KW-0067">ATP-binding</keyword>
<name>A0A1G4MC67_LACFM</name>
<evidence type="ECO:0000256" key="10">
    <source>
        <dbReference type="SAM" id="Coils"/>
    </source>
</evidence>
<dbReference type="GO" id="GO:0000724">
    <property type="term" value="P:double-strand break repair via homologous recombination"/>
    <property type="evidence" value="ECO:0007669"/>
    <property type="project" value="TreeGrafter"/>
</dbReference>
<evidence type="ECO:0000256" key="5">
    <source>
        <dbReference type="ARBA" id="ARBA00022454"/>
    </source>
</evidence>
<organism evidence="12 13">
    <name type="scientific">Lachancea fermentati</name>
    <name type="common">Zygosaccharomyces fermentati</name>
    <dbReference type="NCBI Taxonomy" id="4955"/>
    <lineage>
        <taxon>Eukaryota</taxon>
        <taxon>Fungi</taxon>
        <taxon>Dikarya</taxon>
        <taxon>Ascomycota</taxon>
        <taxon>Saccharomycotina</taxon>
        <taxon>Saccharomycetes</taxon>
        <taxon>Saccharomycetales</taxon>
        <taxon>Saccharomycetaceae</taxon>
        <taxon>Lachancea</taxon>
    </lineage>
</organism>
<evidence type="ECO:0000313" key="13">
    <source>
        <dbReference type="Proteomes" id="UP000190831"/>
    </source>
</evidence>
<dbReference type="GO" id="GO:0030915">
    <property type="term" value="C:Smc5-Smc6 complex"/>
    <property type="evidence" value="ECO:0007669"/>
    <property type="project" value="UniProtKB-ARBA"/>
</dbReference>
<dbReference type="PANTHER" id="PTHR45916">
    <property type="entry name" value="STRUCTURAL MAINTENANCE OF CHROMOSOMES PROTEIN 5"/>
    <property type="match status" value="1"/>
</dbReference>
<accession>A0A1G4MC67</accession>
<evidence type="ECO:0000256" key="1">
    <source>
        <dbReference type="ARBA" id="ARBA00004123"/>
    </source>
</evidence>
<dbReference type="Gene3D" id="1.20.5.110">
    <property type="match status" value="1"/>
</dbReference>
<dbReference type="PANTHER" id="PTHR45916:SF1">
    <property type="entry name" value="STRUCTURAL MAINTENANCE OF CHROMOSOMES PROTEIN 5"/>
    <property type="match status" value="1"/>
</dbReference>
<feature type="coiled-coil region" evidence="10">
    <location>
        <begin position="646"/>
        <end position="680"/>
    </location>
</feature>
<evidence type="ECO:0000256" key="8">
    <source>
        <dbReference type="ARBA" id="ARBA00023054"/>
    </source>
</evidence>
<dbReference type="OrthoDB" id="10254973at2759"/>
<feature type="coiled-coil region" evidence="10">
    <location>
        <begin position="271"/>
        <end position="333"/>
    </location>
</feature>
<dbReference type="Pfam" id="PF02463">
    <property type="entry name" value="SMC_N"/>
    <property type="match status" value="1"/>
</dbReference>
<sequence length="1089" mass="125820">MVPSPMNLEDYAVRNSPVNQSSKRLKIGTEDLSQFQPGAIIKLRLENFVTYALTEFHLSPSLNMIIGPNGSGKSTFVCAVCLGLAGKPEYIGRSKKIEDFIKNGEERGLIEITLKRDEADNDEFVSSDHTTKITRILLRSRRRSDYLINDVPVSEHMVKRLISQLNIQLDNLCQFLSQERVEEFARLKSDKLLIETARSVDLDLVKVFEELKQLQEEVISETKEVEIKEKRRQELSATKEQLEASVRAFEEFKKKKIELDKHTKLLPYVRIKDHKAKIKGFKKNYEDKRSQLKSLLSDKKPFNETVKQLESVADVKLNEKRQLESDIKEKKVKFQSVVEKLSQYRDDIKNKRGQMSYYESRTAKIKELIDSTSRQLESERNNLSSISIPSDDEFIEIDKRRSEVSNKMIEAQSEIRDLQASLDSSNYQVHALKSHIQNRVKSLSSTDRIGVLDGKGFKFEQVKNAVLYIRSKPDMKGQVFEPPVMSVFAKDPRIASYLGTCTDFATSISFTMVDSESYRKFSNDILSRFQVNLRELSTGSLSAPISVHELREMGFDGYLVDFLSGNKDVLMMLCQQHRIHAIPVTKKELSSEMMDFLKTPDERGNLKFRRVIAGNYIYDFKRSSYGARQIFSTDFKARPSQFYQGAVLSEERKAEINDEINRLKEDYRTKNAQLQDIMKSIADKKQVIQTDKEEDKRIRNMASKLNAQRVLHSKTEQIVKTLEEKLAKLKRESRKDVSDKIKECEEQVKKLIEKEAKYLSKIVDFISALQDVEEKAMFSAMEYLEALNNQRSMNEVIGFFNEKEERLRYAYEEAKSAYVASKDTAEYKHWMEVITSYTDQEKKELAELAEGYQNKEIFDLQHILQVVDRLNSEIGMANQDESVLEILRQTERELSLLNNSLPQKLAALEEMKSNMLVKRQFLEPRLDDVVSKISKKFARLFMNVGSAGAVHLEKPTLFSEWRIEIMVKFRDNATLKRLDSHTQSGGERAVSTVLYMIALQEFTSAPFRVVDEINQGMDSRNERIVHKAMVENACVENTSQYILITPKLLTGLYYHEKMRIHCVMAGAWIPNPLEDPQKVHFGQTSSYIF</sequence>
<dbReference type="GO" id="GO:0003697">
    <property type="term" value="F:single-stranded DNA binding"/>
    <property type="evidence" value="ECO:0007669"/>
    <property type="project" value="TreeGrafter"/>
</dbReference>
<dbReference type="InterPro" id="IPR027417">
    <property type="entry name" value="P-loop_NTPase"/>
</dbReference>
<dbReference type="GO" id="GO:0005634">
    <property type="term" value="C:nucleus"/>
    <property type="evidence" value="ECO:0007669"/>
    <property type="project" value="UniProtKB-SubCell"/>
</dbReference>